<sequence>EKLILLVNCFKKVPPPPGLHLIGSPSIHFLSEFIFFHLDILATPHLILSSSSAQGIWSLCASFDGSYLL</sequence>
<name>A0A0K2VDV4_LEPSM</name>
<proteinExistence type="predicted"/>
<reference evidence="1" key="1">
    <citation type="submission" date="2014-05" db="EMBL/GenBank/DDBJ databases">
        <authorList>
            <person name="Chronopoulou M."/>
        </authorList>
    </citation>
    <scope>NUCLEOTIDE SEQUENCE</scope>
    <source>
        <tissue evidence="1">Whole organism</tissue>
    </source>
</reference>
<dbReference type="EMBL" id="HACA01030705">
    <property type="protein sequence ID" value="CDW48066.1"/>
    <property type="molecule type" value="Transcribed_RNA"/>
</dbReference>
<dbReference type="AlphaFoldDB" id="A0A0K2VDV4"/>
<protein>
    <submittedName>
        <fullName evidence="1">Uncharacterized protein</fullName>
    </submittedName>
</protein>
<accession>A0A0K2VDV4</accession>
<evidence type="ECO:0000313" key="1">
    <source>
        <dbReference type="EMBL" id="CDW48066.1"/>
    </source>
</evidence>
<organism evidence="1">
    <name type="scientific">Lepeophtheirus salmonis</name>
    <name type="common">Salmon louse</name>
    <name type="synonym">Caligus salmonis</name>
    <dbReference type="NCBI Taxonomy" id="72036"/>
    <lineage>
        <taxon>Eukaryota</taxon>
        <taxon>Metazoa</taxon>
        <taxon>Ecdysozoa</taxon>
        <taxon>Arthropoda</taxon>
        <taxon>Crustacea</taxon>
        <taxon>Multicrustacea</taxon>
        <taxon>Hexanauplia</taxon>
        <taxon>Copepoda</taxon>
        <taxon>Siphonostomatoida</taxon>
        <taxon>Caligidae</taxon>
        <taxon>Lepeophtheirus</taxon>
    </lineage>
</organism>
<feature type="non-terminal residue" evidence="1">
    <location>
        <position position="1"/>
    </location>
</feature>